<dbReference type="VEuPathDB" id="FungiDB:PTTG_25517"/>
<reference evidence="2" key="4">
    <citation type="submission" date="2025-05" db="UniProtKB">
        <authorList>
            <consortium name="EnsemblFungi"/>
        </authorList>
    </citation>
    <scope>IDENTIFICATION</scope>
    <source>
        <strain evidence="2">isolate 1-1 / race 1 (BBBD)</strain>
    </source>
</reference>
<reference evidence="2 3" key="3">
    <citation type="journal article" date="2017" name="G3 (Bethesda)">
        <title>Comparative analysis highlights variable genome content of wheat rusts and divergence of the mating loci.</title>
        <authorList>
            <person name="Cuomo C.A."/>
            <person name="Bakkeren G."/>
            <person name="Khalil H.B."/>
            <person name="Panwar V."/>
            <person name="Joly D."/>
            <person name="Linning R."/>
            <person name="Sakthikumar S."/>
            <person name="Song X."/>
            <person name="Adiconis X."/>
            <person name="Fan L."/>
            <person name="Goldberg J.M."/>
            <person name="Levin J.Z."/>
            <person name="Young S."/>
            <person name="Zeng Q."/>
            <person name="Anikster Y."/>
            <person name="Bruce M."/>
            <person name="Wang M."/>
            <person name="Yin C."/>
            <person name="McCallum B."/>
            <person name="Szabo L.J."/>
            <person name="Hulbert S."/>
            <person name="Chen X."/>
            <person name="Fellers J.P."/>
        </authorList>
    </citation>
    <scope>NUCLEOTIDE SEQUENCE</scope>
    <source>
        <strain evidence="2">isolate 1-1 / race 1 (BBBD)</strain>
        <strain evidence="3">Isolate 1-1 / race 1 (BBBD)</strain>
    </source>
</reference>
<dbReference type="Proteomes" id="UP000005240">
    <property type="component" value="Unassembled WGS sequence"/>
</dbReference>
<evidence type="ECO:0000313" key="3">
    <source>
        <dbReference type="Proteomes" id="UP000005240"/>
    </source>
</evidence>
<evidence type="ECO:0000313" key="2">
    <source>
        <dbReference type="EnsemblFungi" id="PTTG_25517-t43_1-p1"/>
    </source>
</evidence>
<keyword evidence="3" id="KW-1185">Reference proteome</keyword>
<organism evidence="1">
    <name type="scientific">Puccinia triticina (isolate 1-1 / race 1 (BBBD))</name>
    <name type="common">Brown leaf rust fungus</name>
    <dbReference type="NCBI Taxonomy" id="630390"/>
    <lineage>
        <taxon>Eukaryota</taxon>
        <taxon>Fungi</taxon>
        <taxon>Dikarya</taxon>
        <taxon>Basidiomycota</taxon>
        <taxon>Pucciniomycotina</taxon>
        <taxon>Pucciniomycetes</taxon>
        <taxon>Pucciniales</taxon>
        <taxon>Pucciniaceae</taxon>
        <taxon>Puccinia</taxon>
    </lineage>
</organism>
<reference evidence="1" key="1">
    <citation type="submission" date="2009-11" db="EMBL/GenBank/DDBJ databases">
        <authorList>
            <consortium name="The Broad Institute Genome Sequencing Platform"/>
            <person name="Ward D."/>
            <person name="Feldgarden M."/>
            <person name="Earl A."/>
            <person name="Young S.K."/>
            <person name="Zeng Q."/>
            <person name="Koehrsen M."/>
            <person name="Alvarado L."/>
            <person name="Berlin A."/>
            <person name="Bochicchio J."/>
            <person name="Borenstein D."/>
            <person name="Chapman S.B."/>
            <person name="Chen Z."/>
            <person name="Engels R."/>
            <person name="Freedman E."/>
            <person name="Gellesch M."/>
            <person name="Goldberg J."/>
            <person name="Griggs A."/>
            <person name="Gujja S."/>
            <person name="Heilman E."/>
            <person name="Heiman D."/>
            <person name="Hepburn T."/>
            <person name="Howarth C."/>
            <person name="Jen D."/>
            <person name="Larson L."/>
            <person name="Lewis B."/>
            <person name="Mehta T."/>
            <person name="Park D."/>
            <person name="Pearson M."/>
            <person name="Roberts A."/>
            <person name="Saif S."/>
            <person name="Shea T."/>
            <person name="Shenoy N."/>
            <person name="Sisk P."/>
            <person name="Stolte C."/>
            <person name="Sykes S."/>
            <person name="Thomson T."/>
            <person name="Walk T."/>
            <person name="White J."/>
            <person name="Yandava C."/>
            <person name="Izard J."/>
            <person name="Baranova O.V."/>
            <person name="Blanton J.M."/>
            <person name="Tanner A.C."/>
            <person name="Dewhirst F.E."/>
            <person name="Haas B."/>
            <person name="Nusbaum C."/>
            <person name="Birren B."/>
        </authorList>
    </citation>
    <scope>NUCLEOTIDE SEQUENCE [LARGE SCALE GENOMIC DNA]</scope>
    <source>
        <strain evidence="1">1-1 BBBD Race 1</strain>
    </source>
</reference>
<evidence type="ECO:0000313" key="1">
    <source>
        <dbReference type="EMBL" id="OAV98807.1"/>
    </source>
</evidence>
<dbReference type="AlphaFoldDB" id="A0A180H174"/>
<dbReference type="EMBL" id="ADAS02000005">
    <property type="protein sequence ID" value="OAV98807.1"/>
    <property type="molecule type" value="Genomic_DNA"/>
</dbReference>
<reference evidence="1" key="2">
    <citation type="submission" date="2016-05" db="EMBL/GenBank/DDBJ databases">
        <title>Comparative analysis highlights variable genome content of wheat rusts and divergence of the mating loci.</title>
        <authorList>
            <person name="Cuomo C.A."/>
            <person name="Bakkeren G."/>
            <person name="Szabo L."/>
            <person name="Khalil H."/>
            <person name="Joly D."/>
            <person name="Goldberg J."/>
            <person name="Young S."/>
            <person name="Zeng Q."/>
            <person name="Fellers J."/>
        </authorList>
    </citation>
    <scope>NUCLEOTIDE SEQUENCE [LARGE SCALE GENOMIC DNA]</scope>
    <source>
        <strain evidence="1">1-1 BBBD Race 1</strain>
    </source>
</reference>
<protein>
    <submittedName>
        <fullName evidence="1 2">Uncharacterized protein</fullName>
    </submittedName>
</protein>
<gene>
    <name evidence="1" type="ORF">PTTG_25517</name>
</gene>
<accession>A0A180H174</accession>
<name>A0A180H174_PUCT1</name>
<dbReference type="EnsemblFungi" id="PTTG_25517-t43_1">
    <property type="protein sequence ID" value="PTTG_25517-t43_1-p1"/>
    <property type="gene ID" value="PTTG_25517"/>
</dbReference>
<proteinExistence type="predicted"/>
<sequence>MSYENPIIVPNDSPQTLSRAADDVDIARLLAPNGFPTIVGECYSQTKLDVVTEVVLVLIRKYCPNTFHAPTLNKKITSNCTARFATASRCRASLDGQDANQDIMMEPSNSSNS</sequence>